<reference evidence="2 3" key="1">
    <citation type="journal article" date="2023" name="Mol. Phylogenet. Evol.">
        <title>Genome-scale phylogeny and comparative genomics of the fungal order Sordariales.</title>
        <authorList>
            <person name="Hensen N."/>
            <person name="Bonometti L."/>
            <person name="Westerberg I."/>
            <person name="Brannstrom I.O."/>
            <person name="Guillou S."/>
            <person name="Cros-Aarteil S."/>
            <person name="Calhoun S."/>
            <person name="Haridas S."/>
            <person name="Kuo A."/>
            <person name="Mondo S."/>
            <person name="Pangilinan J."/>
            <person name="Riley R."/>
            <person name="LaButti K."/>
            <person name="Andreopoulos B."/>
            <person name="Lipzen A."/>
            <person name="Chen C."/>
            <person name="Yan M."/>
            <person name="Daum C."/>
            <person name="Ng V."/>
            <person name="Clum A."/>
            <person name="Steindorff A."/>
            <person name="Ohm R.A."/>
            <person name="Martin F."/>
            <person name="Silar P."/>
            <person name="Natvig D.O."/>
            <person name="Lalanne C."/>
            <person name="Gautier V."/>
            <person name="Ament-Velasquez S.L."/>
            <person name="Kruys A."/>
            <person name="Hutchinson M.I."/>
            <person name="Powell A.J."/>
            <person name="Barry K."/>
            <person name="Miller A.N."/>
            <person name="Grigoriev I.V."/>
            <person name="Debuchy R."/>
            <person name="Gladieux P."/>
            <person name="Hiltunen Thoren M."/>
            <person name="Johannesson H."/>
        </authorList>
    </citation>
    <scope>NUCLEOTIDE SEQUENCE [LARGE SCALE GENOMIC DNA]</scope>
    <source>
        <strain evidence="2 3">FGSC 10403</strain>
    </source>
</reference>
<accession>A0AAJ0IED6</accession>
<keyword evidence="3" id="KW-1185">Reference proteome</keyword>
<keyword evidence="1" id="KW-0472">Membrane</keyword>
<dbReference type="Proteomes" id="UP001285908">
    <property type="component" value="Unassembled WGS sequence"/>
</dbReference>
<gene>
    <name evidence="2" type="ORF">B0T23DRAFT_2970</name>
</gene>
<feature type="transmembrane region" description="Helical" evidence="1">
    <location>
        <begin position="6"/>
        <end position="24"/>
    </location>
</feature>
<proteinExistence type="predicted"/>
<evidence type="ECO:0000313" key="2">
    <source>
        <dbReference type="EMBL" id="KAK3498867.1"/>
    </source>
</evidence>
<keyword evidence="1" id="KW-0812">Transmembrane</keyword>
<keyword evidence="1" id="KW-1133">Transmembrane helix</keyword>
<dbReference type="EMBL" id="JAULSX010000001">
    <property type="protein sequence ID" value="KAK3498867.1"/>
    <property type="molecule type" value="Genomic_DNA"/>
</dbReference>
<protein>
    <submittedName>
        <fullName evidence="2">Uncharacterized protein</fullName>
    </submittedName>
</protein>
<dbReference type="RefSeq" id="XP_062696500.1">
    <property type="nucleotide sequence ID" value="XM_062834294.1"/>
</dbReference>
<organism evidence="2 3">
    <name type="scientific">Neurospora hispaniola</name>
    <dbReference type="NCBI Taxonomy" id="588809"/>
    <lineage>
        <taxon>Eukaryota</taxon>
        <taxon>Fungi</taxon>
        <taxon>Dikarya</taxon>
        <taxon>Ascomycota</taxon>
        <taxon>Pezizomycotina</taxon>
        <taxon>Sordariomycetes</taxon>
        <taxon>Sordariomycetidae</taxon>
        <taxon>Sordariales</taxon>
        <taxon>Sordariaceae</taxon>
        <taxon>Neurospora</taxon>
    </lineage>
</organism>
<comment type="caution">
    <text evidence="2">The sequence shown here is derived from an EMBL/GenBank/DDBJ whole genome shotgun (WGS) entry which is preliminary data.</text>
</comment>
<evidence type="ECO:0000256" key="1">
    <source>
        <dbReference type="SAM" id="Phobius"/>
    </source>
</evidence>
<dbReference type="AlphaFoldDB" id="A0AAJ0IED6"/>
<name>A0AAJ0IED6_9PEZI</name>
<evidence type="ECO:0000313" key="3">
    <source>
        <dbReference type="Proteomes" id="UP001285908"/>
    </source>
</evidence>
<sequence length="102" mass="11554">MKGFRLFLVSFIIVGPLLILHARLDKMAGRSGGYLDTMTSSRRSWCVFNRPSKGTYLPCNETKPLIIWLIPPCHRDDVSPLNWHSRNIVATEDGIACRACYS</sequence>
<dbReference type="GeneID" id="87871916"/>